<proteinExistence type="predicted"/>
<dbReference type="Proteomes" id="UP000215185">
    <property type="component" value="Chromosome 1"/>
</dbReference>
<dbReference type="STRING" id="1123308.GCA_000380085_02177"/>
<protein>
    <submittedName>
        <fullName evidence="1">Transposase and inactivated derivative</fullName>
    </submittedName>
</protein>
<dbReference type="KEGG" id="smen:SAMEA4412692_2000"/>
<dbReference type="EMBL" id="LT906439">
    <property type="protein sequence ID" value="SNU90807.1"/>
    <property type="molecule type" value="Genomic_DNA"/>
</dbReference>
<organism evidence="1 2">
    <name type="scientific">Streptococcus merionis</name>
    <dbReference type="NCBI Taxonomy" id="400065"/>
    <lineage>
        <taxon>Bacteria</taxon>
        <taxon>Bacillati</taxon>
        <taxon>Bacillota</taxon>
        <taxon>Bacilli</taxon>
        <taxon>Lactobacillales</taxon>
        <taxon>Streptococcaceae</taxon>
        <taxon>Streptococcus</taxon>
    </lineage>
</organism>
<accession>A0A239SZE7</accession>
<evidence type="ECO:0000313" key="2">
    <source>
        <dbReference type="Proteomes" id="UP000215185"/>
    </source>
</evidence>
<reference evidence="1 2" key="1">
    <citation type="submission" date="2017-06" db="EMBL/GenBank/DDBJ databases">
        <authorList>
            <consortium name="Pathogen Informatics"/>
        </authorList>
    </citation>
    <scope>NUCLEOTIDE SEQUENCE [LARGE SCALE GENOMIC DNA]</scope>
    <source>
        <strain evidence="1 2">NCTC13788</strain>
    </source>
</reference>
<name>A0A239SZE7_9STRE</name>
<dbReference type="AlphaFoldDB" id="A0A239SZE7"/>
<evidence type="ECO:0000313" key="1">
    <source>
        <dbReference type="EMBL" id="SNU90807.1"/>
    </source>
</evidence>
<dbReference type="RefSeq" id="WP_269456788.1">
    <property type="nucleotide sequence ID" value="NZ_LT906439.1"/>
</dbReference>
<gene>
    <name evidence="1" type="ORF">SAMEA4412692_02000</name>
</gene>
<sequence>MRKHCQKKTLTYPVETEEITYKRKKKKGVRQAILSQFEPEEVHHELTGAACTCPDCHGELKEIGACIQRNISLIF</sequence>
<keyword evidence="2" id="KW-1185">Reference proteome</keyword>